<comment type="subcellular location">
    <subcellularLocation>
        <location evidence="2">Cell membrane</location>
    </subcellularLocation>
</comment>
<keyword evidence="4" id="KW-0597">Phosphoprotein</keyword>
<dbReference type="CDD" id="cd00082">
    <property type="entry name" value="HisKA"/>
    <property type="match status" value="1"/>
</dbReference>
<feature type="domain" description="HAMP" evidence="13">
    <location>
        <begin position="100"/>
        <end position="153"/>
    </location>
</feature>
<dbReference type="Pfam" id="PF00672">
    <property type="entry name" value="HAMP"/>
    <property type="match status" value="1"/>
</dbReference>
<dbReference type="InterPro" id="IPR036890">
    <property type="entry name" value="HATPase_C_sf"/>
</dbReference>
<evidence type="ECO:0000256" key="5">
    <source>
        <dbReference type="ARBA" id="ARBA00022679"/>
    </source>
</evidence>
<feature type="transmembrane region" description="Helical" evidence="11">
    <location>
        <begin position="76"/>
        <end position="98"/>
    </location>
</feature>
<dbReference type="Pfam" id="PF02518">
    <property type="entry name" value="HATPase_c"/>
    <property type="match status" value="1"/>
</dbReference>
<dbReference type="InterPro" id="IPR003660">
    <property type="entry name" value="HAMP_dom"/>
</dbReference>
<dbReference type="InterPro" id="IPR003594">
    <property type="entry name" value="HATPase_dom"/>
</dbReference>
<comment type="caution">
    <text evidence="14">The sequence shown here is derived from an EMBL/GenBank/DDBJ whole genome shotgun (WGS) entry which is preliminary data.</text>
</comment>
<dbReference type="OrthoDB" id="9786919at2"/>
<dbReference type="PROSITE" id="PS50109">
    <property type="entry name" value="HIS_KIN"/>
    <property type="match status" value="1"/>
</dbReference>
<evidence type="ECO:0000256" key="4">
    <source>
        <dbReference type="ARBA" id="ARBA00022553"/>
    </source>
</evidence>
<evidence type="ECO:0000256" key="9">
    <source>
        <dbReference type="ARBA" id="ARBA00023012"/>
    </source>
</evidence>
<dbReference type="CDD" id="cd06225">
    <property type="entry name" value="HAMP"/>
    <property type="match status" value="1"/>
</dbReference>
<dbReference type="Gene3D" id="3.30.565.10">
    <property type="entry name" value="Histidine kinase-like ATPase, C-terminal domain"/>
    <property type="match status" value="1"/>
</dbReference>
<proteinExistence type="predicted"/>
<accession>A0A4V2ERY0</accession>
<dbReference type="PROSITE" id="PS50885">
    <property type="entry name" value="HAMP"/>
    <property type="match status" value="1"/>
</dbReference>
<dbReference type="AlphaFoldDB" id="A0A4V2ERY0"/>
<evidence type="ECO:0000256" key="8">
    <source>
        <dbReference type="ARBA" id="ARBA00022989"/>
    </source>
</evidence>
<gene>
    <name evidence="14" type="ORF">EV193_109228</name>
</gene>
<dbReference type="SUPFAM" id="SSF158472">
    <property type="entry name" value="HAMP domain-like"/>
    <property type="match status" value="1"/>
</dbReference>
<organism evidence="14 15">
    <name type="scientific">Herbihabitans rhizosphaerae</name>
    <dbReference type="NCBI Taxonomy" id="1872711"/>
    <lineage>
        <taxon>Bacteria</taxon>
        <taxon>Bacillati</taxon>
        <taxon>Actinomycetota</taxon>
        <taxon>Actinomycetes</taxon>
        <taxon>Pseudonocardiales</taxon>
        <taxon>Pseudonocardiaceae</taxon>
        <taxon>Herbihabitans</taxon>
    </lineage>
</organism>
<dbReference type="RefSeq" id="WP_130346882.1">
    <property type="nucleotide sequence ID" value="NZ_SGWQ01000009.1"/>
</dbReference>
<dbReference type="SUPFAM" id="SSF55874">
    <property type="entry name" value="ATPase domain of HSP90 chaperone/DNA topoisomerase II/histidine kinase"/>
    <property type="match status" value="1"/>
</dbReference>
<dbReference type="Gene3D" id="1.10.287.130">
    <property type="match status" value="1"/>
</dbReference>
<evidence type="ECO:0000256" key="6">
    <source>
        <dbReference type="ARBA" id="ARBA00022692"/>
    </source>
</evidence>
<evidence type="ECO:0000256" key="10">
    <source>
        <dbReference type="ARBA" id="ARBA00023136"/>
    </source>
</evidence>
<keyword evidence="9" id="KW-0902">Two-component regulatory system</keyword>
<evidence type="ECO:0000256" key="3">
    <source>
        <dbReference type="ARBA" id="ARBA00012438"/>
    </source>
</evidence>
<dbReference type="SMART" id="SM00387">
    <property type="entry name" value="HATPase_c"/>
    <property type="match status" value="1"/>
</dbReference>
<protein>
    <recommendedName>
        <fullName evidence="3">histidine kinase</fullName>
        <ecNumber evidence="3">2.7.13.3</ecNumber>
    </recommendedName>
</protein>
<keyword evidence="10 11" id="KW-0472">Membrane</keyword>
<sequence length="375" mass="39651">MAVRRGPGLRTRITLLATALVAAVSLLLLWLAWVLAGRVAAGVPALPPGTPVRVRGVDVDSAKLAEVLADDARRSVLIAGSIAFVCVVGATALLAWMLTGRVLHPLREVTATAHRLSVESLGERIEHRGPRDEVAELADTFDAMLARLQAAFESQRHFVANASHELRTPLSVIRTELDVTLADPNADEAELRRMAEVVRAATLRAGQLVEALLLLARTDGAGVGVAESMDLAAVVAGAWRSVRADAERRSLSTTFHDAPAHTIGDPALLERVAGNLLENAVRHNVDGGWIDVRTENGPQWTVLRVSSSGAEIAPERVAELFEPFRRGGVDRTAQSGTGLGLSIVRAIVMAHRGTVVAQAVPGGGLAVTVQLPVSP</sequence>
<dbReference type="PANTHER" id="PTHR45436:SF5">
    <property type="entry name" value="SENSOR HISTIDINE KINASE TRCS"/>
    <property type="match status" value="1"/>
</dbReference>
<dbReference type="SUPFAM" id="SSF47384">
    <property type="entry name" value="Homodimeric domain of signal transducing histidine kinase"/>
    <property type="match status" value="1"/>
</dbReference>
<dbReference type="InterPro" id="IPR050428">
    <property type="entry name" value="TCS_sensor_his_kinase"/>
</dbReference>
<dbReference type="SMART" id="SM00388">
    <property type="entry name" value="HisKA"/>
    <property type="match status" value="1"/>
</dbReference>
<dbReference type="PRINTS" id="PR00344">
    <property type="entry name" value="BCTRLSENSOR"/>
</dbReference>
<dbReference type="PANTHER" id="PTHR45436">
    <property type="entry name" value="SENSOR HISTIDINE KINASE YKOH"/>
    <property type="match status" value="1"/>
</dbReference>
<evidence type="ECO:0000256" key="7">
    <source>
        <dbReference type="ARBA" id="ARBA00022777"/>
    </source>
</evidence>
<reference evidence="14 15" key="1">
    <citation type="submission" date="2019-02" db="EMBL/GenBank/DDBJ databases">
        <title>Genomic Encyclopedia of Type Strains, Phase IV (KMG-IV): sequencing the most valuable type-strain genomes for metagenomic binning, comparative biology and taxonomic classification.</title>
        <authorList>
            <person name="Goeker M."/>
        </authorList>
    </citation>
    <scope>NUCLEOTIDE SEQUENCE [LARGE SCALE GENOMIC DNA]</scope>
    <source>
        <strain evidence="14 15">DSM 101727</strain>
    </source>
</reference>
<dbReference type="EMBL" id="SGWQ01000009">
    <property type="protein sequence ID" value="RZS34437.1"/>
    <property type="molecule type" value="Genomic_DNA"/>
</dbReference>
<evidence type="ECO:0000259" key="13">
    <source>
        <dbReference type="PROSITE" id="PS50885"/>
    </source>
</evidence>
<keyword evidence="5" id="KW-0808">Transferase</keyword>
<evidence type="ECO:0000256" key="2">
    <source>
        <dbReference type="ARBA" id="ARBA00004236"/>
    </source>
</evidence>
<dbReference type="Pfam" id="PF00512">
    <property type="entry name" value="HisKA"/>
    <property type="match status" value="1"/>
</dbReference>
<evidence type="ECO:0000313" key="15">
    <source>
        <dbReference type="Proteomes" id="UP000294257"/>
    </source>
</evidence>
<keyword evidence="15" id="KW-1185">Reference proteome</keyword>
<comment type="catalytic activity">
    <reaction evidence="1">
        <text>ATP + protein L-histidine = ADP + protein N-phospho-L-histidine.</text>
        <dbReference type="EC" id="2.7.13.3"/>
    </reaction>
</comment>
<feature type="domain" description="Histidine kinase" evidence="12">
    <location>
        <begin position="161"/>
        <end position="375"/>
    </location>
</feature>
<dbReference type="InterPro" id="IPR005467">
    <property type="entry name" value="His_kinase_dom"/>
</dbReference>
<evidence type="ECO:0000313" key="14">
    <source>
        <dbReference type="EMBL" id="RZS34437.1"/>
    </source>
</evidence>
<dbReference type="GO" id="GO:0000155">
    <property type="term" value="F:phosphorelay sensor kinase activity"/>
    <property type="evidence" value="ECO:0007669"/>
    <property type="project" value="InterPro"/>
</dbReference>
<dbReference type="Gene3D" id="6.10.340.10">
    <property type="match status" value="1"/>
</dbReference>
<dbReference type="GO" id="GO:0005886">
    <property type="term" value="C:plasma membrane"/>
    <property type="evidence" value="ECO:0007669"/>
    <property type="project" value="UniProtKB-SubCell"/>
</dbReference>
<keyword evidence="6 11" id="KW-0812">Transmembrane</keyword>
<dbReference type="InterPro" id="IPR036097">
    <property type="entry name" value="HisK_dim/P_sf"/>
</dbReference>
<dbReference type="Proteomes" id="UP000294257">
    <property type="component" value="Unassembled WGS sequence"/>
</dbReference>
<dbReference type="InterPro" id="IPR003661">
    <property type="entry name" value="HisK_dim/P_dom"/>
</dbReference>
<name>A0A4V2ERY0_9PSEU</name>
<keyword evidence="7" id="KW-0418">Kinase</keyword>
<keyword evidence="8 11" id="KW-1133">Transmembrane helix</keyword>
<evidence type="ECO:0000256" key="11">
    <source>
        <dbReference type="SAM" id="Phobius"/>
    </source>
</evidence>
<evidence type="ECO:0000256" key="1">
    <source>
        <dbReference type="ARBA" id="ARBA00000085"/>
    </source>
</evidence>
<dbReference type="SMART" id="SM00304">
    <property type="entry name" value="HAMP"/>
    <property type="match status" value="1"/>
</dbReference>
<dbReference type="EC" id="2.7.13.3" evidence="3"/>
<evidence type="ECO:0000259" key="12">
    <source>
        <dbReference type="PROSITE" id="PS50109"/>
    </source>
</evidence>
<dbReference type="InterPro" id="IPR004358">
    <property type="entry name" value="Sig_transdc_His_kin-like_C"/>
</dbReference>